<dbReference type="KEGG" id="spu:579944"/>
<feature type="compositionally biased region" description="Basic and acidic residues" evidence="2">
    <location>
        <begin position="688"/>
        <end position="713"/>
    </location>
</feature>
<dbReference type="AlphaFoldDB" id="A0A7M7HGW3"/>
<dbReference type="OMA" id="PLINVKH"/>
<keyword evidence="1" id="KW-0067">ATP-binding</keyword>
<dbReference type="GO" id="GO:0005886">
    <property type="term" value="C:plasma membrane"/>
    <property type="evidence" value="ECO:0000318"/>
    <property type="project" value="GO_Central"/>
</dbReference>
<keyword evidence="1" id="KW-0808">Transferase</keyword>
<dbReference type="PANTHER" id="PTHR23086:SF101">
    <property type="entry name" value="LP03320P-RELATED"/>
    <property type="match status" value="1"/>
</dbReference>
<dbReference type="SUPFAM" id="SSF56104">
    <property type="entry name" value="SAICAR synthase-like"/>
    <property type="match status" value="1"/>
</dbReference>
<dbReference type="GO" id="GO:0005524">
    <property type="term" value="F:ATP binding"/>
    <property type="evidence" value="ECO:0007669"/>
    <property type="project" value="UniProtKB-UniRule"/>
</dbReference>
<dbReference type="InterPro" id="IPR002498">
    <property type="entry name" value="PInositol-4-P-4/5-kinase_core"/>
</dbReference>
<name>A0A7M7HGW3_STRPU</name>
<dbReference type="InterPro" id="IPR027484">
    <property type="entry name" value="PInositol-4-P-5-kinase_N"/>
</dbReference>
<organism evidence="4 5">
    <name type="scientific">Strongylocentrotus purpuratus</name>
    <name type="common">Purple sea urchin</name>
    <dbReference type="NCBI Taxonomy" id="7668"/>
    <lineage>
        <taxon>Eukaryota</taxon>
        <taxon>Metazoa</taxon>
        <taxon>Echinodermata</taxon>
        <taxon>Eleutherozoa</taxon>
        <taxon>Echinozoa</taxon>
        <taxon>Echinoidea</taxon>
        <taxon>Euechinoidea</taxon>
        <taxon>Echinacea</taxon>
        <taxon>Camarodonta</taxon>
        <taxon>Echinidea</taxon>
        <taxon>Strongylocentrotidae</taxon>
        <taxon>Strongylocentrotus</taxon>
    </lineage>
</organism>
<dbReference type="SMART" id="SM00330">
    <property type="entry name" value="PIPKc"/>
    <property type="match status" value="1"/>
</dbReference>
<feature type="compositionally biased region" description="Basic and acidic residues" evidence="2">
    <location>
        <begin position="573"/>
        <end position="582"/>
    </location>
</feature>
<feature type="compositionally biased region" description="Polar residues" evidence="2">
    <location>
        <begin position="672"/>
        <end position="687"/>
    </location>
</feature>
<keyword evidence="1" id="KW-0418">Kinase</keyword>
<protein>
    <recommendedName>
        <fullName evidence="3">PIPK domain-containing protein</fullName>
    </recommendedName>
</protein>
<accession>A0A7M7HGW3</accession>
<evidence type="ECO:0000313" key="5">
    <source>
        <dbReference type="Proteomes" id="UP000007110"/>
    </source>
</evidence>
<keyword evidence="5" id="KW-1185">Reference proteome</keyword>
<feature type="region of interest" description="Disordered" evidence="2">
    <location>
        <begin position="672"/>
        <end position="770"/>
    </location>
</feature>
<feature type="region of interest" description="Disordered" evidence="2">
    <location>
        <begin position="338"/>
        <end position="445"/>
    </location>
</feature>
<evidence type="ECO:0000256" key="1">
    <source>
        <dbReference type="PROSITE-ProRule" id="PRU00781"/>
    </source>
</evidence>
<dbReference type="GO" id="GO:0016308">
    <property type="term" value="F:1-phosphatidylinositol-4-phosphate 5-kinase activity"/>
    <property type="evidence" value="ECO:0000318"/>
    <property type="project" value="GO_Central"/>
</dbReference>
<evidence type="ECO:0000313" key="4">
    <source>
        <dbReference type="EnsemblMetazoa" id="XP_011665963"/>
    </source>
</evidence>
<reference evidence="4" key="2">
    <citation type="submission" date="2021-01" db="UniProtKB">
        <authorList>
            <consortium name="EnsemblMetazoa"/>
        </authorList>
    </citation>
    <scope>IDENTIFICATION</scope>
</reference>
<dbReference type="Gene3D" id="3.30.810.10">
    <property type="entry name" value="2-Layer Sandwich"/>
    <property type="match status" value="1"/>
</dbReference>
<feature type="compositionally biased region" description="Polar residues" evidence="2">
    <location>
        <begin position="598"/>
        <end position="611"/>
    </location>
</feature>
<feature type="domain" description="PIPK" evidence="3">
    <location>
        <begin position="76"/>
        <end position="504"/>
    </location>
</feature>
<feature type="region of interest" description="Disordered" evidence="2">
    <location>
        <begin position="1"/>
        <end position="67"/>
    </location>
</feature>
<dbReference type="FunCoup" id="A0A7M7HGW3">
    <property type="interactions" value="676"/>
</dbReference>
<dbReference type="InterPro" id="IPR023610">
    <property type="entry name" value="PInositol-4/5-P-5/4-kinase"/>
</dbReference>
<keyword evidence="1" id="KW-0547">Nucleotide-binding</keyword>
<dbReference type="GeneID" id="579944"/>
<evidence type="ECO:0000256" key="2">
    <source>
        <dbReference type="SAM" id="MobiDB-lite"/>
    </source>
</evidence>
<dbReference type="RefSeq" id="XP_011665963.2">
    <property type="nucleotide sequence ID" value="XM_011667661.2"/>
</dbReference>
<dbReference type="InterPro" id="IPR027483">
    <property type="entry name" value="PInositol-4-P-4/5-kinase_C_sf"/>
</dbReference>
<dbReference type="EnsemblMetazoa" id="XM_011667661">
    <property type="protein sequence ID" value="XP_011665963"/>
    <property type="gene ID" value="LOC579944"/>
</dbReference>
<reference evidence="5" key="1">
    <citation type="submission" date="2015-02" db="EMBL/GenBank/DDBJ databases">
        <title>Genome sequencing for Strongylocentrotus purpuratus.</title>
        <authorList>
            <person name="Murali S."/>
            <person name="Liu Y."/>
            <person name="Vee V."/>
            <person name="English A."/>
            <person name="Wang M."/>
            <person name="Skinner E."/>
            <person name="Han Y."/>
            <person name="Muzny D.M."/>
            <person name="Worley K.C."/>
            <person name="Gibbs R.A."/>
        </authorList>
    </citation>
    <scope>NUCLEOTIDE SEQUENCE</scope>
</reference>
<feature type="compositionally biased region" description="Polar residues" evidence="2">
    <location>
        <begin position="19"/>
        <end position="42"/>
    </location>
</feature>
<dbReference type="PROSITE" id="PS51455">
    <property type="entry name" value="PIPK"/>
    <property type="match status" value="1"/>
</dbReference>
<sequence length="770" mass="85208">MADTAAEKAKRERERHGSETSAKNSSIRLSSKPKNLDQSMTVSELDPSRAGSTSKQKKLGHRRVDTHGQVTYKKTSSSTLMAAIQLGIGHSVGSISAKKDQRERDVLLQDFTVVESVFFPSEGSNITPAHSYPEFRFKTYAPIAFRYFRQLFGIQPDDFLISLVDRTLTELSNAGASGSVFYLTLDDEFIIKTTQHKEADFLQKLLPGYYMNLVQNPRTLLPKFYGLYTYQSGGKNIRFVIMNNLLPSTLKMHQKFDLKGSTYKRKASKGEKQKKSPTLKDLDFMVVHPEGLHLDALTYNALLKTIQRDCRVLESFKIMDYSLLLGIHNIDQGIRDMAKEGRENPGTPSGLDDHPSEYPGDPGSYPETPRTPTERTPRTPTENSNGEDPLNSSSGVPPRLERSRSYNNRQRVAAFSTTREAIQGQSDTYVSGGEDEQSGGIPAKNSKGDRLLLFIGIIDILQCYKLTKKLEHTWKSVVHDGDTVSVHRPDFYANRFKEFMAKNVFKKIPLRRESDATPLINVKHSPSKKRGQAGQYSQSSRQADSSGANRPRSQTEPVLSEPHSKKTLPTEETGARPKEPRPDLVPSTPPLGGEASGYTPSVEVTETSDASAENAMPAKSAFRLKQQSTTTTAVSDDQASLLDINIQTEGSGLAMQELERKLSAAHLEQNIDYTQSGSSTLDTGSESSPRKSHEFDSPYHQSEYHDIILKGSRENLSVGGVSTTAEEAGETMQGDVDVNGLSRSENGGRTHEEDKGEDVEIDGNVGSVWL</sequence>
<dbReference type="OrthoDB" id="70770at2759"/>
<feature type="compositionally biased region" description="Basic and acidic residues" evidence="2">
    <location>
        <begin position="1"/>
        <end position="18"/>
    </location>
</feature>
<dbReference type="Pfam" id="PF01504">
    <property type="entry name" value="PIP5K"/>
    <property type="match status" value="1"/>
</dbReference>
<proteinExistence type="predicted"/>
<dbReference type="Gene3D" id="3.30.800.10">
    <property type="entry name" value="Phosphatidylinositol Phosphate Kinase II Beta"/>
    <property type="match status" value="1"/>
</dbReference>
<evidence type="ECO:0000259" key="3">
    <source>
        <dbReference type="PROSITE" id="PS51455"/>
    </source>
</evidence>
<dbReference type="Proteomes" id="UP000007110">
    <property type="component" value="Unassembled WGS sequence"/>
</dbReference>
<feature type="compositionally biased region" description="Polar residues" evidence="2">
    <location>
        <begin position="534"/>
        <end position="557"/>
    </location>
</feature>
<dbReference type="PANTHER" id="PTHR23086">
    <property type="entry name" value="PHOSPHATIDYLINOSITOL-4-PHOSPHATE 5-KINASE"/>
    <property type="match status" value="1"/>
</dbReference>
<feature type="compositionally biased region" description="Polar residues" evidence="2">
    <location>
        <begin position="625"/>
        <end position="638"/>
    </location>
</feature>
<dbReference type="InParanoid" id="A0A7M7HGW3"/>
<feature type="compositionally biased region" description="Polar residues" evidence="2">
    <location>
        <begin position="405"/>
        <end position="429"/>
    </location>
</feature>
<feature type="region of interest" description="Disordered" evidence="2">
    <location>
        <begin position="516"/>
        <end position="640"/>
    </location>
</feature>
<dbReference type="GO" id="GO:0046854">
    <property type="term" value="P:phosphatidylinositol phosphate biosynthetic process"/>
    <property type="evidence" value="ECO:0000318"/>
    <property type="project" value="GO_Central"/>
</dbReference>
<feature type="compositionally biased region" description="Polar residues" evidence="2">
    <location>
        <begin position="383"/>
        <end position="395"/>
    </location>
</feature>
<dbReference type="CDD" id="cd17301">
    <property type="entry name" value="PIPKc_PIP5KI"/>
    <property type="match status" value="1"/>
</dbReference>